<reference evidence="6 7" key="1">
    <citation type="submission" date="2018-03" db="EMBL/GenBank/DDBJ databases">
        <title>Genomic Encyclopedia of Archaeal and Bacterial Type Strains, Phase II (KMG-II): from individual species to whole genera.</title>
        <authorList>
            <person name="Goeker M."/>
        </authorList>
    </citation>
    <scope>NUCLEOTIDE SEQUENCE [LARGE SCALE GENOMIC DNA]</scope>
    <source>
        <strain evidence="6 7">DSM 27267</strain>
    </source>
</reference>
<dbReference type="Pfam" id="PF02576">
    <property type="entry name" value="RimP_N"/>
    <property type="match status" value="1"/>
</dbReference>
<comment type="similarity">
    <text evidence="3">Belongs to the RimP family.</text>
</comment>
<comment type="function">
    <text evidence="3">Required for maturation of 30S ribosomal subunits.</text>
</comment>
<feature type="domain" description="Ribosome maturation factor RimP C-terminal" evidence="5">
    <location>
        <begin position="110"/>
        <end position="182"/>
    </location>
</feature>
<evidence type="ECO:0000256" key="1">
    <source>
        <dbReference type="ARBA" id="ARBA00022490"/>
    </source>
</evidence>
<evidence type="ECO:0000259" key="5">
    <source>
        <dbReference type="Pfam" id="PF17384"/>
    </source>
</evidence>
<dbReference type="InterPro" id="IPR035956">
    <property type="entry name" value="RimP_N_sf"/>
</dbReference>
<evidence type="ECO:0000256" key="2">
    <source>
        <dbReference type="ARBA" id="ARBA00022517"/>
    </source>
</evidence>
<keyword evidence="1 3" id="KW-0963">Cytoplasm</keyword>
<dbReference type="Proteomes" id="UP000240621">
    <property type="component" value="Unassembled WGS sequence"/>
</dbReference>
<evidence type="ECO:0000313" key="7">
    <source>
        <dbReference type="Proteomes" id="UP000240621"/>
    </source>
</evidence>
<comment type="subcellular location">
    <subcellularLocation>
        <location evidence="3">Cytoplasm</location>
    </subcellularLocation>
</comment>
<gene>
    <name evidence="3" type="primary">rimP</name>
    <name evidence="6" type="ORF">CLV93_102470</name>
</gene>
<accession>A0A2P8CIB6</accession>
<keyword evidence="2 3" id="KW-0690">Ribosome biogenesis</keyword>
<feature type="domain" description="Ribosome maturation factor RimP N-terminal" evidence="4">
    <location>
        <begin position="49"/>
        <end position="104"/>
    </location>
</feature>
<evidence type="ECO:0000313" key="6">
    <source>
        <dbReference type="EMBL" id="PSK84679.1"/>
    </source>
</evidence>
<dbReference type="EMBL" id="PYGC01000002">
    <property type="protein sequence ID" value="PSK84679.1"/>
    <property type="molecule type" value="Genomic_DNA"/>
</dbReference>
<dbReference type="PANTHER" id="PTHR33867:SF1">
    <property type="entry name" value="RIBOSOME MATURATION FACTOR RIMP"/>
    <property type="match status" value="1"/>
</dbReference>
<dbReference type="CDD" id="cd01734">
    <property type="entry name" value="YlxS_C"/>
    <property type="match status" value="1"/>
</dbReference>
<dbReference type="HAMAP" id="MF_01077">
    <property type="entry name" value="RimP"/>
    <property type="match status" value="1"/>
</dbReference>
<dbReference type="AlphaFoldDB" id="A0A2P8CIB6"/>
<dbReference type="GO" id="GO:0000028">
    <property type="term" value="P:ribosomal small subunit assembly"/>
    <property type="evidence" value="ECO:0007669"/>
    <property type="project" value="TreeGrafter"/>
</dbReference>
<proteinExistence type="inferred from homology"/>
<name>A0A2P8CIB6_9BACT</name>
<dbReference type="GO" id="GO:0005829">
    <property type="term" value="C:cytosol"/>
    <property type="evidence" value="ECO:0007669"/>
    <property type="project" value="TreeGrafter"/>
</dbReference>
<protein>
    <recommendedName>
        <fullName evidence="3">Ribosome maturation factor RimP</fullName>
    </recommendedName>
</protein>
<dbReference type="InterPro" id="IPR028998">
    <property type="entry name" value="RimP_C"/>
</dbReference>
<dbReference type="Pfam" id="PF17384">
    <property type="entry name" value="DUF150_C"/>
    <property type="match status" value="1"/>
</dbReference>
<sequence length="184" mass="20910">MIYHTIILFLRRRIIEGLGDSESPILLGLKMINKELIRSLIDEKLTDDMFVVDIQVSAGNAISVLIDSDNGLSIDQCVAFSRQIEHNLDRDEEDFQLEVSSPGLTQPFKVLRQYQKNIGREIEVTTNDGDKHTGILKEASEDGIILEESRRERVEGKKKKVTVTEDLPFSFDMIRTAKSVISFK</sequence>
<evidence type="ECO:0000259" key="4">
    <source>
        <dbReference type="Pfam" id="PF02576"/>
    </source>
</evidence>
<organism evidence="6 7">
    <name type="scientific">Prolixibacter denitrificans</name>
    <dbReference type="NCBI Taxonomy" id="1541063"/>
    <lineage>
        <taxon>Bacteria</taxon>
        <taxon>Pseudomonadati</taxon>
        <taxon>Bacteroidota</taxon>
        <taxon>Bacteroidia</taxon>
        <taxon>Marinilabiliales</taxon>
        <taxon>Prolixibacteraceae</taxon>
        <taxon>Prolixibacter</taxon>
    </lineage>
</organism>
<dbReference type="InterPro" id="IPR003728">
    <property type="entry name" value="Ribosome_maturation_RimP"/>
</dbReference>
<dbReference type="Gene3D" id="3.30.300.70">
    <property type="entry name" value="RimP-like superfamily, N-terminal"/>
    <property type="match status" value="1"/>
</dbReference>
<dbReference type="PANTHER" id="PTHR33867">
    <property type="entry name" value="RIBOSOME MATURATION FACTOR RIMP"/>
    <property type="match status" value="1"/>
</dbReference>
<dbReference type="InterPro" id="IPR028989">
    <property type="entry name" value="RimP_N"/>
</dbReference>
<comment type="caution">
    <text evidence="6">The sequence shown here is derived from an EMBL/GenBank/DDBJ whole genome shotgun (WGS) entry which is preliminary data.</text>
</comment>
<dbReference type="GO" id="GO:0006412">
    <property type="term" value="P:translation"/>
    <property type="evidence" value="ECO:0007669"/>
    <property type="project" value="TreeGrafter"/>
</dbReference>
<evidence type="ECO:0000256" key="3">
    <source>
        <dbReference type="HAMAP-Rule" id="MF_01077"/>
    </source>
</evidence>
<dbReference type="SUPFAM" id="SSF75420">
    <property type="entry name" value="YhbC-like, N-terminal domain"/>
    <property type="match status" value="1"/>
</dbReference>
<dbReference type="NCBIfam" id="NF002531">
    <property type="entry name" value="PRK02001.1"/>
    <property type="match status" value="1"/>
</dbReference>